<dbReference type="PANTHER" id="PTHR43394:SF1">
    <property type="entry name" value="ATP-BINDING CASSETTE SUB-FAMILY B MEMBER 10, MITOCHONDRIAL"/>
    <property type="match status" value="1"/>
</dbReference>
<dbReference type="PROSITE" id="PS50929">
    <property type="entry name" value="ABC_TM1F"/>
    <property type="match status" value="1"/>
</dbReference>
<feature type="transmembrane region" description="Helical" evidence="7">
    <location>
        <begin position="165"/>
        <end position="182"/>
    </location>
</feature>
<protein>
    <submittedName>
        <fullName evidence="10">ABC transporter related</fullName>
    </submittedName>
</protein>
<feature type="transmembrane region" description="Helical" evidence="7">
    <location>
        <begin position="141"/>
        <end position="159"/>
    </location>
</feature>
<dbReference type="STRING" id="523791.Kkor_1566"/>
<evidence type="ECO:0000259" key="9">
    <source>
        <dbReference type="PROSITE" id="PS50929"/>
    </source>
</evidence>
<dbReference type="GO" id="GO:0005524">
    <property type="term" value="F:ATP binding"/>
    <property type="evidence" value="ECO:0007669"/>
    <property type="project" value="UniProtKB-KW"/>
</dbReference>
<keyword evidence="4" id="KW-0067">ATP-binding</keyword>
<dbReference type="OrthoDB" id="9806127at2"/>
<dbReference type="InterPro" id="IPR003439">
    <property type="entry name" value="ABC_transporter-like_ATP-bd"/>
</dbReference>
<keyword evidence="6 7" id="KW-0472">Membrane</keyword>
<dbReference type="InterPro" id="IPR011527">
    <property type="entry name" value="ABC1_TM_dom"/>
</dbReference>
<dbReference type="GO" id="GO:0016887">
    <property type="term" value="F:ATP hydrolysis activity"/>
    <property type="evidence" value="ECO:0007669"/>
    <property type="project" value="InterPro"/>
</dbReference>
<keyword evidence="11" id="KW-1185">Reference proteome</keyword>
<sequence>MSSKKKNPHLKRLSLVRPFVKRLLLGLLFMIITVGIQLLYPVAVSDFIDSLADGDPQHNYTLLAIGMIILLTIYAISTALRYYFFETTGYMVVAKIRTRLHQVLVGKGISFYDRHNIGEITNRLSSDVEVLHDTLTTGLAVALRAFLVCLGGLVLLLITSPMLSLILLVFLPVTMYFAKWVGSNIQKRSKQIQECHAKAGKVAHENFSNIRLVQAFNRQETALRHYDESIHKALDVSKSCARFVASFQGAASLVIYLVLLATLWLGALQIMDDNLTIGELTSFVIYSAMVATSAGALSDFWQNWQRSIGSTERIFEIIDSASISKVLFKELTKSPPLTGKLEFDKVTFFYPERRQVKALQNFSLSIKAGEKIALIGASGAGKSTVARLVLGFYKPQEGELYFDSRSSLELSKEYIRKHSAIVEQDPTLFDGSIFDNIAYGANAEAVLDDVKRVAKQAFADDFIEGFPDGYKTIVGERGVQLSGGQKQRIAIARALLRNPKILILDEATSALDSFSELKVQQALDNLMQGRTTIMIAHRYSTISKADRVIVLENGKIVQQGTHEYLREQRLGTYYHLMSDQLAESHST</sequence>
<feature type="transmembrane region" description="Helical" evidence="7">
    <location>
        <begin position="20"/>
        <end position="40"/>
    </location>
</feature>
<organism evidence="10 11">
    <name type="scientific">Kangiella koreensis (strain DSM 16069 / JCM 12317 / KCTC 12182 / SW-125)</name>
    <dbReference type="NCBI Taxonomy" id="523791"/>
    <lineage>
        <taxon>Bacteria</taxon>
        <taxon>Pseudomonadati</taxon>
        <taxon>Pseudomonadota</taxon>
        <taxon>Gammaproteobacteria</taxon>
        <taxon>Kangiellales</taxon>
        <taxon>Kangiellaceae</taxon>
        <taxon>Kangiella</taxon>
    </lineage>
</organism>
<feature type="transmembrane region" description="Helical" evidence="7">
    <location>
        <begin position="253"/>
        <end position="271"/>
    </location>
</feature>
<comment type="subcellular location">
    <subcellularLocation>
        <location evidence="1">Cell membrane</location>
        <topology evidence="1">Multi-pass membrane protein</topology>
    </subcellularLocation>
</comment>
<keyword evidence="2 7" id="KW-0812">Transmembrane</keyword>
<evidence type="ECO:0000256" key="4">
    <source>
        <dbReference type="ARBA" id="ARBA00022840"/>
    </source>
</evidence>
<dbReference type="InterPro" id="IPR003593">
    <property type="entry name" value="AAA+_ATPase"/>
</dbReference>
<keyword evidence="5 7" id="KW-1133">Transmembrane helix</keyword>
<reference evidence="10 11" key="1">
    <citation type="journal article" date="2009" name="Stand. Genomic Sci.">
        <title>Complete genome sequence of Kangiella koreensis type strain (SW-125).</title>
        <authorList>
            <person name="Han C."/>
            <person name="Sikorski J."/>
            <person name="Lapidus A."/>
            <person name="Nolan M."/>
            <person name="Glavina Del Rio T."/>
            <person name="Tice H."/>
            <person name="Cheng J.F."/>
            <person name="Lucas S."/>
            <person name="Chen F."/>
            <person name="Copeland A."/>
            <person name="Ivanova N."/>
            <person name="Mavromatis K."/>
            <person name="Ovchinnikova G."/>
            <person name="Pati A."/>
            <person name="Bruce D."/>
            <person name="Goodwin L."/>
            <person name="Pitluck S."/>
            <person name="Chen A."/>
            <person name="Palaniappan K."/>
            <person name="Land M."/>
            <person name="Hauser L."/>
            <person name="Chang Y.J."/>
            <person name="Jeffries C.D."/>
            <person name="Chain P."/>
            <person name="Saunders E."/>
            <person name="Brettin T."/>
            <person name="Goker M."/>
            <person name="Tindall B.J."/>
            <person name="Bristow J."/>
            <person name="Eisen J.A."/>
            <person name="Markowitz V."/>
            <person name="Hugenholtz P."/>
            <person name="Kyrpides N.C."/>
            <person name="Klenk H.P."/>
            <person name="Detter J.C."/>
        </authorList>
    </citation>
    <scope>NUCLEOTIDE SEQUENCE [LARGE SCALE GENOMIC DNA]</scope>
    <source>
        <strain evidence="11">DSM 16069 / KCTC 12182 / SW-125</strain>
    </source>
</reference>
<evidence type="ECO:0000256" key="6">
    <source>
        <dbReference type="ARBA" id="ARBA00023136"/>
    </source>
</evidence>
<feature type="transmembrane region" description="Helical" evidence="7">
    <location>
        <begin position="283"/>
        <end position="301"/>
    </location>
</feature>
<dbReference type="InParanoid" id="C7RCI6"/>
<name>C7RCI6_KANKD</name>
<dbReference type="SUPFAM" id="SSF90123">
    <property type="entry name" value="ABC transporter transmembrane region"/>
    <property type="match status" value="1"/>
</dbReference>
<dbReference type="PROSITE" id="PS00211">
    <property type="entry name" value="ABC_TRANSPORTER_1"/>
    <property type="match status" value="1"/>
</dbReference>
<evidence type="ECO:0000256" key="7">
    <source>
        <dbReference type="SAM" id="Phobius"/>
    </source>
</evidence>
<evidence type="ECO:0000256" key="3">
    <source>
        <dbReference type="ARBA" id="ARBA00022741"/>
    </source>
</evidence>
<evidence type="ECO:0000256" key="5">
    <source>
        <dbReference type="ARBA" id="ARBA00022989"/>
    </source>
</evidence>
<dbReference type="Pfam" id="PF00005">
    <property type="entry name" value="ABC_tran"/>
    <property type="match status" value="1"/>
</dbReference>
<dbReference type="HOGENOM" id="CLU_000604_84_3_6"/>
<proteinExistence type="predicted"/>
<dbReference type="InterPro" id="IPR017871">
    <property type="entry name" value="ABC_transporter-like_CS"/>
</dbReference>
<dbReference type="GO" id="GO:0015421">
    <property type="term" value="F:ABC-type oligopeptide transporter activity"/>
    <property type="evidence" value="ECO:0007669"/>
    <property type="project" value="TreeGrafter"/>
</dbReference>
<evidence type="ECO:0000313" key="10">
    <source>
        <dbReference type="EMBL" id="ACV26978.1"/>
    </source>
</evidence>
<dbReference type="InterPro" id="IPR036640">
    <property type="entry name" value="ABC1_TM_sf"/>
</dbReference>
<dbReference type="KEGG" id="kko:Kkor_1566"/>
<dbReference type="GO" id="GO:0090374">
    <property type="term" value="P:oligopeptide export from mitochondrion"/>
    <property type="evidence" value="ECO:0007669"/>
    <property type="project" value="TreeGrafter"/>
</dbReference>
<feature type="domain" description="ABC transmembrane type-1" evidence="9">
    <location>
        <begin position="24"/>
        <end position="306"/>
    </location>
</feature>
<dbReference type="AlphaFoldDB" id="C7RCI6"/>
<evidence type="ECO:0000256" key="1">
    <source>
        <dbReference type="ARBA" id="ARBA00004651"/>
    </source>
</evidence>
<dbReference type="PANTHER" id="PTHR43394">
    <property type="entry name" value="ATP-DEPENDENT PERMEASE MDL1, MITOCHONDRIAL"/>
    <property type="match status" value="1"/>
</dbReference>
<dbReference type="SMART" id="SM00382">
    <property type="entry name" value="AAA"/>
    <property type="match status" value="1"/>
</dbReference>
<evidence type="ECO:0000259" key="8">
    <source>
        <dbReference type="PROSITE" id="PS50893"/>
    </source>
</evidence>
<feature type="transmembrane region" description="Helical" evidence="7">
    <location>
        <begin position="60"/>
        <end position="84"/>
    </location>
</feature>
<dbReference type="PROSITE" id="PS50893">
    <property type="entry name" value="ABC_TRANSPORTER_2"/>
    <property type="match status" value="1"/>
</dbReference>
<gene>
    <name evidence="10" type="ordered locus">Kkor_1566</name>
</gene>
<dbReference type="Proteomes" id="UP000001231">
    <property type="component" value="Chromosome"/>
</dbReference>
<evidence type="ECO:0000256" key="2">
    <source>
        <dbReference type="ARBA" id="ARBA00022692"/>
    </source>
</evidence>
<dbReference type="FunFam" id="3.40.50.300:FF:000218">
    <property type="entry name" value="Multidrug ABC transporter ATP-binding protein"/>
    <property type="match status" value="1"/>
</dbReference>
<dbReference type="eggNOG" id="COG1132">
    <property type="taxonomic scope" value="Bacteria"/>
</dbReference>
<dbReference type="Pfam" id="PF00664">
    <property type="entry name" value="ABC_membrane"/>
    <property type="match status" value="1"/>
</dbReference>
<dbReference type="GO" id="GO:0005886">
    <property type="term" value="C:plasma membrane"/>
    <property type="evidence" value="ECO:0007669"/>
    <property type="project" value="UniProtKB-SubCell"/>
</dbReference>
<dbReference type="CDD" id="cd18557">
    <property type="entry name" value="ABC_6TM_TAP_ABCB8_10_like"/>
    <property type="match status" value="1"/>
</dbReference>
<dbReference type="EMBL" id="CP001707">
    <property type="protein sequence ID" value="ACV26978.1"/>
    <property type="molecule type" value="Genomic_DNA"/>
</dbReference>
<evidence type="ECO:0000313" key="11">
    <source>
        <dbReference type="Proteomes" id="UP000001231"/>
    </source>
</evidence>
<dbReference type="InterPro" id="IPR027417">
    <property type="entry name" value="P-loop_NTPase"/>
</dbReference>
<dbReference type="SUPFAM" id="SSF52540">
    <property type="entry name" value="P-loop containing nucleoside triphosphate hydrolases"/>
    <property type="match status" value="1"/>
</dbReference>
<accession>C7RCI6</accession>
<dbReference type="Gene3D" id="1.20.1560.10">
    <property type="entry name" value="ABC transporter type 1, transmembrane domain"/>
    <property type="match status" value="1"/>
</dbReference>
<keyword evidence="3" id="KW-0547">Nucleotide-binding</keyword>
<dbReference type="InterPro" id="IPR039421">
    <property type="entry name" value="Type_1_exporter"/>
</dbReference>
<dbReference type="RefSeq" id="WP_015780584.1">
    <property type="nucleotide sequence ID" value="NC_013166.1"/>
</dbReference>
<feature type="domain" description="ABC transporter" evidence="8">
    <location>
        <begin position="341"/>
        <end position="578"/>
    </location>
</feature>
<dbReference type="Gene3D" id="3.40.50.300">
    <property type="entry name" value="P-loop containing nucleotide triphosphate hydrolases"/>
    <property type="match status" value="1"/>
</dbReference>